<dbReference type="SUPFAM" id="SSF46785">
    <property type="entry name" value="Winged helix' DNA-binding domain"/>
    <property type="match status" value="1"/>
</dbReference>
<dbReference type="InterPro" id="IPR011991">
    <property type="entry name" value="ArsR-like_HTH"/>
</dbReference>
<dbReference type="InterPro" id="IPR036390">
    <property type="entry name" value="WH_DNA-bd_sf"/>
</dbReference>
<gene>
    <name evidence="1" type="ORF">F4556_005760</name>
</gene>
<sequence>MLRIDMTPRALANTRFVISPLHITADALWLTRPPARLSGRGWGPMVRDALREHRLTLLHSLFSGSWRYLPDFLQPQPQSHEESMERELHGVATTDPGRIAAELTLMLAGSAKLRLAGGSAQRPLLEAMECGEQAFAGQAAAELHQLWEAVVSPQWSSLRARAENDIAHRIQTVGRYGLGNGLEALDPCISWHDDHLRIAADFHGTVADPPTLTLMPAVFSRVLHSMIDPLDEREDRRTPILAYPALPLPGSDRPPSPPVGDLIGETRALLLADLATARTTTELAERHRLASSTVSYHLGVLFRSGMLTRTRADHRVLYRQSTRALEVL</sequence>
<accession>A0A7W7SGU5</accession>
<dbReference type="Proteomes" id="UP000573327">
    <property type="component" value="Unassembled WGS sequence"/>
</dbReference>
<comment type="caution">
    <text evidence="1">The sequence shown here is derived from an EMBL/GenBank/DDBJ whole genome shotgun (WGS) entry which is preliminary data.</text>
</comment>
<protein>
    <submittedName>
        <fullName evidence="1">DNA-binding transcriptional ArsR family regulator</fullName>
    </submittedName>
</protein>
<reference evidence="1 2" key="1">
    <citation type="submission" date="2020-08" db="EMBL/GenBank/DDBJ databases">
        <title>Sequencing the genomes of 1000 actinobacteria strains.</title>
        <authorList>
            <person name="Klenk H.-P."/>
        </authorList>
    </citation>
    <scope>NUCLEOTIDE SEQUENCE [LARGE SCALE GENOMIC DNA]</scope>
    <source>
        <strain evidence="1 2">DSM 44786</strain>
    </source>
</reference>
<organism evidence="1 2">
    <name type="scientific">Kitasatospora gansuensis</name>
    <dbReference type="NCBI Taxonomy" id="258050"/>
    <lineage>
        <taxon>Bacteria</taxon>
        <taxon>Bacillati</taxon>
        <taxon>Actinomycetota</taxon>
        <taxon>Actinomycetes</taxon>
        <taxon>Kitasatosporales</taxon>
        <taxon>Streptomycetaceae</taxon>
        <taxon>Kitasatospora</taxon>
    </lineage>
</organism>
<evidence type="ECO:0000313" key="1">
    <source>
        <dbReference type="EMBL" id="MBB4950225.1"/>
    </source>
</evidence>
<name>A0A7W7SGU5_9ACTN</name>
<keyword evidence="1" id="KW-0238">DNA-binding</keyword>
<dbReference type="EMBL" id="JACHJR010000001">
    <property type="protein sequence ID" value="MBB4950225.1"/>
    <property type="molecule type" value="Genomic_DNA"/>
</dbReference>
<dbReference type="RefSeq" id="WP_184921229.1">
    <property type="nucleotide sequence ID" value="NZ_JACHJR010000001.1"/>
</dbReference>
<dbReference type="AlphaFoldDB" id="A0A7W7SGU5"/>
<proteinExistence type="predicted"/>
<keyword evidence="2" id="KW-1185">Reference proteome</keyword>
<dbReference type="CDD" id="cd00090">
    <property type="entry name" value="HTH_ARSR"/>
    <property type="match status" value="1"/>
</dbReference>
<dbReference type="GO" id="GO:0003677">
    <property type="term" value="F:DNA binding"/>
    <property type="evidence" value="ECO:0007669"/>
    <property type="project" value="UniProtKB-KW"/>
</dbReference>
<dbReference type="InterPro" id="IPR036388">
    <property type="entry name" value="WH-like_DNA-bd_sf"/>
</dbReference>
<dbReference type="Gene3D" id="1.10.10.10">
    <property type="entry name" value="Winged helix-like DNA-binding domain superfamily/Winged helix DNA-binding domain"/>
    <property type="match status" value="1"/>
</dbReference>
<evidence type="ECO:0000313" key="2">
    <source>
        <dbReference type="Proteomes" id="UP000573327"/>
    </source>
</evidence>